<dbReference type="EMBL" id="JJRY01000001">
    <property type="protein sequence ID" value="KEF40499.1"/>
    <property type="molecule type" value="Genomic_DNA"/>
</dbReference>
<evidence type="ECO:0000313" key="2">
    <source>
        <dbReference type="EMBL" id="KEF40499.1"/>
    </source>
</evidence>
<dbReference type="Proteomes" id="UP000027936">
    <property type="component" value="Unassembled WGS sequence"/>
</dbReference>
<sequence>MGVNGQFDNAAQKAWEERFDKLLSRLDDIERQLSLKADDVVSMQVLQHRNELEQLESRLELIEMRMELLAQIDETKIEVVESYKLKKQPFMNKIASIFTL</sequence>
<feature type="coiled-coil region" evidence="1">
    <location>
        <begin position="12"/>
        <end position="72"/>
    </location>
</feature>
<dbReference type="GeneID" id="89467711"/>
<dbReference type="PATRIC" id="fig|1348973.3.peg.511"/>
<keyword evidence="1" id="KW-0175">Coiled coil</keyword>
<dbReference type="AlphaFoldDB" id="A0A072NS16"/>
<evidence type="ECO:0000313" key="3">
    <source>
        <dbReference type="Proteomes" id="UP000027936"/>
    </source>
</evidence>
<gene>
    <name evidence="2" type="ORF">M670_00525</name>
</gene>
<accession>A0A072NS16</accession>
<dbReference type="RefSeq" id="WP_003331106.1">
    <property type="nucleotide sequence ID" value="NZ_JJRY01000001.1"/>
</dbReference>
<comment type="caution">
    <text evidence="2">The sequence shown here is derived from an EMBL/GenBank/DDBJ whole genome shotgun (WGS) entry which is preliminary data.</text>
</comment>
<dbReference type="OrthoDB" id="2991292at2"/>
<evidence type="ECO:0000256" key="1">
    <source>
        <dbReference type="SAM" id="Coils"/>
    </source>
</evidence>
<proteinExistence type="predicted"/>
<organism evidence="2 3">
    <name type="scientific">Schinkia azotoformans MEV2011</name>
    <dbReference type="NCBI Taxonomy" id="1348973"/>
    <lineage>
        <taxon>Bacteria</taxon>
        <taxon>Bacillati</taxon>
        <taxon>Bacillota</taxon>
        <taxon>Bacilli</taxon>
        <taxon>Bacillales</taxon>
        <taxon>Bacillaceae</taxon>
        <taxon>Calidifontibacillus/Schinkia group</taxon>
        <taxon>Schinkia</taxon>
    </lineage>
</organism>
<name>A0A072NS16_SCHAZ</name>
<protein>
    <submittedName>
        <fullName evidence="2">Uncharacterized protein</fullName>
    </submittedName>
</protein>
<reference evidence="2 3" key="1">
    <citation type="submission" date="2014-04" db="EMBL/GenBank/DDBJ databases">
        <title>Draft genome sequence of Bacillus azotoformans MEV2011, a (co-) denitrifying strain unable to grow in the presence of oxygen.</title>
        <authorList>
            <person name="Nielsen M."/>
            <person name="Schreiber L."/>
            <person name="Finster K."/>
            <person name="Schramm A."/>
        </authorList>
    </citation>
    <scope>NUCLEOTIDE SEQUENCE [LARGE SCALE GENOMIC DNA]</scope>
    <source>
        <strain evidence="2 3">MEV2011</strain>
    </source>
</reference>